<feature type="signal peptide" evidence="2">
    <location>
        <begin position="1"/>
        <end position="16"/>
    </location>
</feature>
<protein>
    <recommendedName>
        <fullName evidence="5">Ricin B lectin domain-containing protein</fullName>
    </recommendedName>
</protein>
<dbReference type="OrthoDB" id="6770063at2759"/>
<dbReference type="VEuPathDB" id="FungiDB:TREMEDRAFT_61071"/>
<dbReference type="EMBL" id="SDIL01000050">
    <property type="protein sequence ID" value="RXK38252.1"/>
    <property type="molecule type" value="Genomic_DNA"/>
</dbReference>
<proteinExistence type="predicted"/>
<dbReference type="InterPro" id="IPR035992">
    <property type="entry name" value="Ricin_B-like_lectins"/>
</dbReference>
<keyword evidence="4" id="KW-1185">Reference proteome</keyword>
<keyword evidence="2" id="KW-0732">Signal</keyword>
<evidence type="ECO:0000256" key="2">
    <source>
        <dbReference type="SAM" id="SignalP"/>
    </source>
</evidence>
<evidence type="ECO:0000313" key="3">
    <source>
        <dbReference type="EMBL" id="RXK38252.1"/>
    </source>
</evidence>
<feature type="region of interest" description="Disordered" evidence="1">
    <location>
        <begin position="77"/>
        <end position="145"/>
    </location>
</feature>
<name>A0A4Q1BKV7_TREME</name>
<dbReference type="InParanoid" id="A0A4Q1BKV7"/>
<dbReference type="AlphaFoldDB" id="A0A4Q1BKV7"/>
<comment type="caution">
    <text evidence="3">The sequence shown here is derived from an EMBL/GenBank/DDBJ whole genome shotgun (WGS) entry which is preliminary data.</text>
</comment>
<gene>
    <name evidence="3" type="ORF">M231_04424</name>
</gene>
<accession>A0A4Q1BKV7</accession>
<sequence>MRLPPLALVALPLVLAYYPRPQRLRPTSVPTQNSPVKKADLPAEGLHQNVYLVSARDYLCLSPSNMTLDLSTVLSTSSTSSSVPMRARGNVPTSAVRASRDYPSGSKDEDGRSVREGSDRVLKRGIEERDSSVRGKEKRDGSIGLEMTNTSNMSYVPGTVVNKVNCTQAQTWDISFNQAGSITLSGTELVLEGEVGDFGRLFLNNVTNSTGQNWFWTRDDHIAIVDAGKCLDDGDGNVEVYTCYGNNVKQTWIVGDLDTANQAPIREGQGQNTICTDIPPGTPMNDTQGDFSRIHPCQRSDLCVSALDCQQVNGTLNCPSLGVTYCVNATDPSAMYQFFDLTTISNGSNPLTMSPSDSFTCWNAGPNPQTGDQVGIDSCQLKGSGMENWEYTDDLHLATTGDQCLAVIDGSTGKNTTPWNSLSDLQLTECDPIDQHQMFLTP</sequence>
<feature type="chain" id="PRO_5020870917" description="Ricin B lectin domain-containing protein" evidence="2">
    <location>
        <begin position="17"/>
        <end position="442"/>
    </location>
</feature>
<dbReference type="Gene3D" id="2.80.10.50">
    <property type="match status" value="1"/>
</dbReference>
<evidence type="ECO:0000256" key="1">
    <source>
        <dbReference type="SAM" id="MobiDB-lite"/>
    </source>
</evidence>
<dbReference type="PROSITE" id="PS50231">
    <property type="entry name" value="RICIN_B_LECTIN"/>
    <property type="match status" value="2"/>
</dbReference>
<evidence type="ECO:0008006" key="5">
    <source>
        <dbReference type="Google" id="ProtNLM"/>
    </source>
</evidence>
<organism evidence="3 4">
    <name type="scientific">Tremella mesenterica</name>
    <name type="common">Jelly fungus</name>
    <dbReference type="NCBI Taxonomy" id="5217"/>
    <lineage>
        <taxon>Eukaryota</taxon>
        <taxon>Fungi</taxon>
        <taxon>Dikarya</taxon>
        <taxon>Basidiomycota</taxon>
        <taxon>Agaricomycotina</taxon>
        <taxon>Tremellomycetes</taxon>
        <taxon>Tremellales</taxon>
        <taxon>Tremellaceae</taxon>
        <taxon>Tremella</taxon>
    </lineage>
</organism>
<dbReference type="SUPFAM" id="SSF50370">
    <property type="entry name" value="Ricin B-like lectins"/>
    <property type="match status" value="1"/>
</dbReference>
<dbReference type="Proteomes" id="UP000289152">
    <property type="component" value="Unassembled WGS sequence"/>
</dbReference>
<reference evidence="3 4" key="1">
    <citation type="submission" date="2016-06" db="EMBL/GenBank/DDBJ databases">
        <title>Evolution of pathogenesis and genome organization in the Tremellales.</title>
        <authorList>
            <person name="Cuomo C."/>
            <person name="Litvintseva A."/>
            <person name="Heitman J."/>
            <person name="Chen Y."/>
            <person name="Sun S."/>
            <person name="Springer D."/>
            <person name="Dromer F."/>
            <person name="Young S."/>
            <person name="Zeng Q."/>
            <person name="Chapman S."/>
            <person name="Gujja S."/>
            <person name="Saif S."/>
            <person name="Birren B."/>
        </authorList>
    </citation>
    <scope>NUCLEOTIDE SEQUENCE [LARGE SCALE GENOMIC DNA]</scope>
    <source>
        <strain evidence="3 4">ATCC 28783</strain>
    </source>
</reference>
<feature type="compositionally biased region" description="Basic and acidic residues" evidence="1">
    <location>
        <begin position="106"/>
        <end position="141"/>
    </location>
</feature>
<evidence type="ECO:0000313" key="4">
    <source>
        <dbReference type="Proteomes" id="UP000289152"/>
    </source>
</evidence>